<protein>
    <submittedName>
        <fullName evidence="1">Uncharacterized protein</fullName>
    </submittedName>
</protein>
<organism evidence="1">
    <name type="scientific">marine sediment metagenome</name>
    <dbReference type="NCBI Taxonomy" id="412755"/>
    <lineage>
        <taxon>unclassified sequences</taxon>
        <taxon>metagenomes</taxon>
        <taxon>ecological metagenomes</taxon>
    </lineage>
</organism>
<dbReference type="EMBL" id="BART01034423">
    <property type="protein sequence ID" value="GAH17225.1"/>
    <property type="molecule type" value="Genomic_DNA"/>
</dbReference>
<dbReference type="AlphaFoldDB" id="X1EA14"/>
<dbReference type="Gene3D" id="3.80.10.10">
    <property type="entry name" value="Ribonuclease Inhibitor"/>
    <property type="match status" value="1"/>
</dbReference>
<comment type="caution">
    <text evidence="1">The sequence shown here is derived from an EMBL/GenBank/DDBJ whole genome shotgun (WGS) entry which is preliminary data.</text>
</comment>
<reference evidence="1" key="1">
    <citation type="journal article" date="2014" name="Front. Microbiol.">
        <title>High frequency of phylogenetically diverse reductive dehalogenase-homologous genes in deep subseafloor sedimentary metagenomes.</title>
        <authorList>
            <person name="Kawai M."/>
            <person name="Futagami T."/>
            <person name="Toyoda A."/>
            <person name="Takaki Y."/>
            <person name="Nishi S."/>
            <person name="Hori S."/>
            <person name="Arai W."/>
            <person name="Tsubouchi T."/>
            <person name="Morono Y."/>
            <person name="Uchiyama I."/>
            <person name="Ito T."/>
            <person name="Fujiyama A."/>
            <person name="Inagaki F."/>
            <person name="Takami H."/>
        </authorList>
    </citation>
    <scope>NUCLEOTIDE SEQUENCE</scope>
    <source>
        <strain evidence="1">Expedition CK06-06</strain>
    </source>
</reference>
<name>X1EA14_9ZZZZ</name>
<feature type="non-terminal residue" evidence="1">
    <location>
        <position position="1"/>
    </location>
</feature>
<evidence type="ECO:0000313" key="1">
    <source>
        <dbReference type="EMBL" id="GAH17225.1"/>
    </source>
</evidence>
<sequence>NNNGYFYGCANLVLNAIDKLKANNMTTFRSGFRECSDLTAISAGLFDNNPAITNFNACFSDCSLTAIPAGLFDNNILVTDFGYCFNKNYLLTAIPSGLFDYNTVIIDIDGCFSDCSDLTAIPAGLFDNNTLVTDFRFCFYNGSALTGSAPELWLRDPEPTGTQCFYNATGLDNYGDIPGDWK</sequence>
<proteinExistence type="predicted"/>
<gene>
    <name evidence="1" type="ORF">S01H4_58837</name>
</gene>
<accession>X1EA14</accession>
<dbReference type="InterPro" id="IPR032675">
    <property type="entry name" value="LRR_dom_sf"/>
</dbReference>